<dbReference type="InterPro" id="IPR041790">
    <property type="entry name" value="MYLIP_FERM_C"/>
</dbReference>
<dbReference type="Gene3D" id="2.30.29.30">
    <property type="entry name" value="Pleckstrin-homology domain (PH domain)/Phosphotyrosine-binding domain (PTB)"/>
    <property type="match status" value="1"/>
</dbReference>
<sequence>MWCLISQANSVVFEVRVDPKAIGQECLEKVCEFVNVQYESDYFGLKYENHKGEESWLNLRNPIDRQVTFHGHTSYLRLSLRVKFWVPPHILQQESTRHQFYLNARLHLLEKRLTAPDWASISRLIAFIAQAECGDFNELDPPRNIYNLATTIAPLDQSEKPGDLLQRIVHEHKKCKGMKSSSAEYWFLKEVSEFENFGEETFTVKNHQNNNTVYGIGPHGITIYKKDGEKELISFTNITSASSHKRTFKLEYLTIDNEGAILNIKLDSSHVASSLYRAITEKHAFYSCETVRSAVTAQFIRDLKGTIVSIFNEDSTLGKKYVFDIRRTCREVYDNARRALYLENTIQEITRANLDYNGNAGECKNSQEKLSRFLDAMTCKICMDGQIDAIFLPCGHGVACMACASRCDRCPLCRSDIAQAKKVFLPIDYLLVGQTTN</sequence>
<dbReference type="InterPro" id="IPR029071">
    <property type="entry name" value="Ubiquitin-like_domsf"/>
</dbReference>
<dbReference type="InterPro" id="IPR001841">
    <property type="entry name" value="Znf_RING"/>
</dbReference>
<dbReference type="CDD" id="cd14473">
    <property type="entry name" value="FERM_B-lobe"/>
    <property type="match status" value="1"/>
</dbReference>
<dbReference type="PROSITE" id="PS50089">
    <property type="entry name" value="ZF_RING_2"/>
    <property type="match status" value="1"/>
</dbReference>
<reference evidence="15 16" key="1">
    <citation type="journal article" date="2008" name="Nature">
        <title>The genome of the model beetle and pest Tribolium castaneum.</title>
        <authorList>
            <consortium name="Tribolium Genome Sequencing Consortium"/>
            <person name="Richards S."/>
            <person name="Gibbs R.A."/>
            <person name="Weinstock G.M."/>
            <person name="Brown S.J."/>
            <person name="Denell R."/>
            <person name="Beeman R.W."/>
            <person name="Gibbs R."/>
            <person name="Beeman R.W."/>
            <person name="Brown S.J."/>
            <person name="Bucher G."/>
            <person name="Friedrich M."/>
            <person name="Grimmelikhuijzen C.J."/>
            <person name="Klingler M."/>
            <person name="Lorenzen M."/>
            <person name="Richards S."/>
            <person name="Roth S."/>
            <person name="Schroder R."/>
            <person name="Tautz D."/>
            <person name="Zdobnov E.M."/>
            <person name="Muzny D."/>
            <person name="Gibbs R.A."/>
            <person name="Weinstock G.M."/>
            <person name="Attaway T."/>
            <person name="Bell S."/>
            <person name="Buhay C.J."/>
            <person name="Chandrabose M.N."/>
            <person name="Chavez D."/>
            <person name="Clerk-Blankenburg K.P."/>
            <person name="Cree A."/>
            <person name="Dao M."/>
            <person name="Davis C."/>
            <person name="Chacko J."/>
            <person name="Dinh H."/>
            <person name="Dugan-Rocha S."/>
            <person name="Fowler G."/>
            <person name="Garner T.T."/>
            <person name="Garnes J."/>
            <person name="Gnirke A."/>
            <person name="Hawes A."/>
            <person name="Hernandez J."/>
            <person name="Hines S."/>
            <person name="Holder M."/>
            <person name="Hume J."/>
            <person name="Jhangiani S.N."/>
            <person name="Joshi V."/>
            <person name="Khan Z.M."/>
            <person name="Jackson L."/>
            <person name="Kovar C."/>
            <person name="Kowis A."/>
            <person name="Lee S."/>
            <person name="Lewis L.R."/>
            <person name="Margolis J."/>
            <person name="Morgan M."/>
            <person name="Nazareth L.V."/>
            <person name="Nguyen N."/>
            <person name="Okwuonu G."/>
            <person name="Parker D."/>
            <person name="Richards S."/>
            <person name="Ruiz S.J."/>
            <person name="Santibanez J."/>
            <person name="Savard J."/>
            <person name="Scherer S.E."/>
            <person name="Schneider B."/>
            <person name="Sodergren E."/>
            <person name="Tautz D."/>
            <person name="Vattahil S."/>
            <person name="Villasana D."/>
            <person name="White C.S."/>
            <person name="Wright R."/>
            <person name="Park Y."/>
            <person name="Beeman R.W."/>
            <person name="Lord J."/>
            <person name="Oppert B."/>
            <person name="Lorenzen M."/>
            <person name="Brown S."/>
            <person name="Wang L."/>
            <person name="Savard J."/>
            <person name="Tautz D."/>
            <person name="Richards S."/>
            <person name="Weinstock G."/>
            <person name="Gibbs R.A."/>
            <person name="Liu Y."/>
            <person name="Worley K."/>
            <person name="Weinstock G."/>
            <person name="Elsik C.G."/>
            <person name="Reese J.T."/>
            <person name="Elhaik E."/>
            <person name="Landan G."/>
            <person name="Graur D."/>
            <person name="Arensburger P."/>
            <person name="Atkinson P."/>
            <person name="Beeman R.W."/>
            <person name="Beidler J."/>
            <person name="Brown S.J."/>
            <person name="Demuth J.P."/>
            <person name="Drury D.W."/>
            <person name="Du Y.Z."/>
            <person name="Fujiwara H."/>
            <person name="Lorenzen M."/>
            <person name="Maselli V."/>
            <person name="Osanai M."/>
            <person name="Park Y."/>
            <person name="Robertson H.M."/>
            <person name="Tu Z."/>
            <person name="Wang J.J."/>
            <person name="Wang S."/>
            <person name="Richards S."/>
            <person name="Song H."/>
            <person name="Zhang L."/>
            <person name="Sodergren E."/>
            <person name="Werner D."/>
            <person name="Stanke M."/>
            <person name="Morgenstern B."/>
            <person name="Solovyev V."/>
            <person name="Kosarev P."/>
            <person name="Brown G."/>
            <person name="Chen H.C."/>
            <person name="Ermolaeva O."/>
            <person name="Hlavina W."/>
            <person name="Kapustin Y."/>
            <person name="Kiryutin B."/>
            <person name="Kitts P."/>
            <person name="Maglott D."/>
            <person name="Pruitt K."/>
            <person name="Sapojnikov V."/>
            <person name="Souvorov A."/>
            <person name="Mackey A.J."/>
            <person name="Waterhouse R.M."/>
            <person name="Wyder S."/>
            <person name="Zdobnov E.M."/>
            <person name="Zdobnov E.M."/>
            <person name="Wyder S."/>
            <person name="Kriventseva E.V."/>
            <person name="Kadowaki T."/>
            <person name="Bork P."/>
            <person name="Aranda M."/>
            <person name="Bao R."/>
            <person name="Beermann A."/>
            <person name="Berns N."/>
            <person name="Bolognesi R."/>
            <person name="Bonneton F."/>
            <person name="Bopp D."/>
            <person name="Brown S.J."/>
            <person name="Bucher G."/>
            <person name="Butts T."/>
            <person name="Chaumot A."/>
            <person name="Denell R.E."/>
            <person name="Ferrier D.E."/>
            <person name="Friedrich M."/>
            <person name="Gordon C.M."/>
            <person name="Jindra M."/>
            <person name="Klingler M."/>
            <person name="Lan Q."/>
            <person name="Lattorff H.M."/>
            <person name="Laudet V."/>
            <person name="von Levetsow C."/>
            <person name="Liu Z."/>
            <person name="Lutz R."/>
            <person name="Lynch J.A."/>
            <person name="da Fonseca R.N."/>
            <person name="Posnien N."/>
            <person name="Reuter R."/>
            <person name="Roth S."/>
            <person name="Savard J."/>
            <person name="Schinko J.B."/>
            <person name="Schmitt C."/>
            <person name="Schoppmeier M."/>
            <person name="Schroder R."/>
            <person name="Shippy T.D."/>
            <person name="Simonnet F."/>
            <person name="Marques-Souza H."/>
            <person name="Tautz D."/>
            <person name="Tomoyasu Y."/>
            <person name="Trauner J."/>
            <person name="Van der Zee M."/>
            <person name="Vervoort M."/>
            <person name="Wittkopp N."/>
            <person name="Wimmer E.A."/>
            <person name="Yang X."/>
            <person name="Jones A.K."/>
            <person name="Sattelle D.B."/>
            <person name="Ebert P.R."/>
            <person name="Nelson D."/>
            <person name="Scott J.G."/>
            <person name="Beeman R.W."/>
            <person name="Muthukrishnan S."/>
            <person name="Kramer K.J."/>
            <person name="Arakane Y."/>
            <person name="Beeman R.W."/>
            <person name="Zhu Q."/>
            <person name="Hogenkamp D."/>
            <person name="Dixit R."/>
            <person name="Oppert B."/>
            <person name="Jiang H."/>
            <person name="Zou Z."/>
            <person name="Marshall J."/>
            <person name="Elpidina E."/>
            <person name="Vinokurov K."/>
            <person name="Oppert C."/>
            <person name="Zou Z."/>
            <person name="Evans J."/>
            <person name="Lu Z."/>
            <person name="Zhao P."/>
            <person name="Sumathipala N."/>
            <person name="Altincicek B."/>
            <person name="Vilcinskas A."/>
            <person name="Williams M."/>
            <person name="Hultmark D."/>
            <person name="Hetru C."/>
            <person name="Jiang H."/>
            <person name="Grimmelikhuijzen C.J."/>
            <person name="Hauser F."/>
            <person name="Cazzamali G."/>
            <person name="Williamson M."/>
            <person name="Park Y."/>
            <person name="Li B."/>
            <person name="Tanaka Y."/>
            <person name="Predel R."/>
            <person name="Neupert S."/>
            <person name="Schachtner J."/>
            <person name="Verleyen P."/>
            <person name="Raible F."/>
            <person name="Bork P."/>
            <person name="Friedrich M."/>
            <person name="Walden K.K."/>
            <person name="Robertson H.M."/>
            <person name="Angeli S."/>
            <person name="Foret S."/>
            <person name="Bucher G."/>
            <person name="Schuetz S."/>
            <person name="Maleszka R."/>
            <person name="Wimmer E.A."/>
            <person name="Beeman R.W."/>
            <person name="Lorenzen M."/>
            <person name="Tomoyasu Y."/>
            <person name="Miller S.C."/>
            <person name="Grossmann D."/>
            <person name="Bucher G."/>
        </authorList>
    </citation>
    <scope>NUCLEOTIDE SEQUENCE [LARGE SCALE GENOMIC DNA]</scope>
    <source>
        <strain evidence="15 16">Georgia GA2</strain>
    </source>
</reference>
<comment type="catalytic activity">
    <reaction evidence="1">
        <text>S-ubiquitinyl-[E2 ubiquitin-conjugating enzyme]-L-cysteine + [acceptor protein]-L-lysine = [E2 ubiquitin-conjugating enzyme]-L-cysteine + N(6)-ubiquitinyl-[acceptor protein]-L-lysine.</text>
        <dbReference type="EC" id="2.3.2.27"/>
    </reaction>
</comment>
<dbReference type="InterPro" id="IPR019749">
    <property type="entry name" value="Band_41_domain"/>
</dbReference>
<dbReference type="SMART" id="SM00295">
    <property type="entry name" value="B41"/>
    <property type="match status" value="1"/>
</dbReference>
<comment type="pathway">
    <text evidence="4">Protein modification; protein ubiquitination.</text>
</comment>
<dbReference type="InterPro" id="IPR000299">
    <property type="entry name" value="FERM_domain"/>
</dbReference>
<dbReference type="EMBL" id="KQ971354">
    <property type="protein sequence ID" value="EFA06019.1"/>
    <property type="molecule type" value="Genomic_DNA"/>
</dbReference>
<reference evidence="15 16" key="2">
    <citation type="journal article" date="2010" name="Nucleic Acids Res.">
        <title>BeetleBase in 2010: revisions to provide comprehensive genomic information for Tribolium castaneum.</title>
        <authorList>
            <person name="Kim H.S."/>
            <person name="Murphy T."/>
            <person name="Xia J."/>
            <person name="Caragea D."/>
            <person name="Park Y."/>
            <person name="Beeman R.W."/>
            <person name="Lorenzen M.D."/>
            <person name="Butcher S."/>
            <person name="Manak J.R."/>
            <person name="Brown S.J."/>
        </authorList>
    </citation>
    <scope>GENOME REANNOTATION</scope>
    <source>
        <strain evidence="15 16">Georgia GA2</strain>
    </source>
</reference>
<dbReference type="GO" id="GO:0009887">
    <property type="term" value="P:animal organ morphogenesis"/>
    <property type="evidence" value="ECO:0007669"/>
    <property type="project" value="UniProtKB-ARBA"/>
</dbReference>
<dbReference type="SUPFAM" id="SSF57850">
    <property type="entry name" value="RING/U-box"/>
    <property type="match status" value="1"/>
</dbReference>
<name>D6WQU2_TRICA</name>
<evidence type="ECO:0000256" key="8">
    <source>
        <dbReference type="ARBA" id="ARBA00022771"/>
    </source>
</evidence>
<keyword evidence="11" id="KW-0965">Cell junction</keyword>
<evidence type="ECO:0000256" key="3">
    <source>
        <dbReference type="ARBA" id="ARBA00004496"/>
    </source>
</evidence>
<gene>
    <name evidence="15" type="primary">AUGUSTUS-3.0.2_08849</name>
    <name evidence="15" type="ORF">TcasGA2_TC008849</name>
</gene>
<evidence type="ECO:0000256" key="5">
    <source>
        <dbReference type="ARBA" id="ARBA00012483"/>
    </source>
</evidence>
<dbReference type="PANTHER" id="PTHR23280:SF13">
    <property type="entry name" value="E3 UBIQUITIN-PROTEIN LIGASE MYLIP"/>
    <property type="match status" value="1"/>
</dbReference>
<dbReference type="InterPro" id="IPR018979">
    <property type="entry name" value="FERM_N"/>
</dbReference>
<dbReference type="SUPFAM" id="SSF47031">
    <property type="entry name" value="Second domain of FERM"/>
    <property type="match status" value="1"/>
</dbReference>
<dbReference type="InterPro" id="IPR035963">
    <property type="entry name" value="FERM_2"/>
</dbReference>
<dbReference type="InterPro" id="IPR019748">
    <property type="entry name" value="FERM_central"/>
</dbReference>
<dbReference type="GO" id="GO:0006511">
    <property type="term" value="P:ubiquitin-dependent protein catabolic process"/>
    <property type="evidence" value="ECO:0000318"/>
    <property type="project" value="GO_Central"/>
</dbReference>
<dbReference type="GO" id="GO:0070161">
    <property type="term" value="C:anchoring junction"/>
    <property type="evidence" value="ECO:0007669"/>
    <property type="project" value="UniProtKB-SubCell"/>
</dbReference>
<dbReference type="SUPFAM" id="SSF54236">
    <property type="entry name" value="Ubiquitin-like"/>
    <property type="match status" value="1"/>
</dbReference>
<evidence type="ECO:0000256" key="7">
    <source>
        <dbReference type="ARBA" id="ARBA00022679"/>
    </source>
</evidence>
<evidence type="ECO:0000256" key="10">
    <source>
        <dbReference type="ARBA" id="ARBA00022833"/>
    </source>
</evidence>
<dbReference type="eggNOG" id="ENOG502QV76">
    <property type="taxonomic scope" value="Eukaryota"/>
</dbReference>
<dbReference type="OrthoDB" id="10037309at2759"/>
<dbReference type="STRING" id="7070.D6WQU2"/>
<dbReference type="GO" id="GO:0030182">
    <property type="term" value="P:neuron differentiation"/>
    <property type="evidence" value="ECO:0007669"/>
    <property type="project" value="UniProtKB-ARBA"/>
</dbReference>
<dbReference type="Gene3D" id="1.20.80.10">
    <property type="match status" value="1"/>
</dbReference>
<dbReference type="GO" id="GO:0008270">
    <property type="term" value="F:zinc ion binding"/>
    <property type="evidence" value="ECO:0007669"/>
    <property type="project" value="UniProtKB-KW"/>
</dbReference>
<dbReference type="CDD" id="cd13195">
    <property type="entry name" value="FERM_C_MYLIP_IDOL"/>
    <property type="match status" value="1"/>
</dbReference>
<dbReference type="HOGENOM" id="CLU_031820_1_0_1"/>
<dbReference type="GO" id="GO:0005737">
    <property type="term" value="C:cytoplasm"/>
    <property type="evidence" value="ECO:0007669"/>
    <property type="project" value="UniProtKB-SubCell"/>
</dbReference>
<dbReference type="AlphaFoldDB" id="D6WQU2"/>
<dbReference type="FunFam" id="2.30.29.30:FF:000164">
    <property type="entry name" value="Putative E3 ubiquitin-protein ligase MYLIP"/>
    <property type="match status" value="1"/>
</dbReference>
<dbReference type="PANTHER" id="PTHR23280">
    <property type="entry name" value="4.1 G PROTEIN"/>
    <property type="match status" value="1"/>
</dbReference>
<proteinExistence type="predicted"/>
<keyword evidence="8 12" id="KW-0479">Metal-binding</keyword>
<dbReference type="Proteomes" id="UP000007266">
    <property type="component" value="Linkage group 7"/>
</dbReference>
<dbReference type="Gene3D" id="3.30.40.10">
    <property type="entry name" value="Zinc/RING finger domain, C3HC4 (zinc finger)"/>
    <property type="match status" value="1"/>
</dbReference>
<accession>D6WQU2</accession>
<dbReference type="Pfam" id="PF13920">
    <property type="entry name" value="zf-C3HC4_3"/>
    <property type="match status" value="1"/>
</dbReference>
<dbReference type="FunFam" id="3.30.40.10:FF:000175">
    <property type="entry name" value="Putative E3 ubiquitin-protein ligase MYLIP"/>
    <property type="match status" value="1"/>
</dbReference>
<dbReference type="SMART" id="SM01196">
    <property type="entry name" value="FERM_C"/>
    <property type="match status" value="1"/>
</dbReference>
<dbReference type="InterPro" id="IPR018980">
    <property type="entry name" value="FERM_PH-like_C"/>
</dbReference>
<protein>
    <recommendedName>
        <fullName evidence="5">RING-type E3 ubiquitin transferase</fullName>
        <ecNumber evidence="5">2.3.2.27</ecNumber>
    </recommendedName>
</protein>
<dbReference type="GO" id="GO:0004842">
    <property type="term" value="F:ubiquitin-protein transferase activity"/>
    <property type="evidence" value="ECO:0000318"/>
    <property type="project" value="GO_Central"/>
</dbReference>
<dbReference type="FunCoup" id="D6WQU2">
    <property type="interactions" value="9"/>
</dbReference>
<dbReference type="PhylomeDB" id="D6WQU2"/>
<keyword evidence="8 12" id="KW-0863">Zinc-finger</keyword>
<comment type="subcellular location">
    <subcellularLocation>
        <location evidence="2">Cell junction</location>
    </subcellularLocation>
    <subcellularLocation>
        <location evidence="3">Cytoplasm</location>
    </subcellularLocation>
</comment>
<dbReference type="GO" id="GO:0061630">
    <property type="term" value="F:ubiquitin protein ligase activity"/>
    <property type="evidence" value="ECO:0007669"/>
    <property type="project" value="UniProtKB-EC"/>
</dbReference>
<feature type="domain" description="RING-type" evidence="14">
    <location>
        <begin position="379"/>
        <end position="414"/>
    </location>
</feature>
<evidence type="ECO:0000256" key="4">
    <source>
        <dbReference type="ARBA" id="ARBA00004906"/>
    </source>
</evidence>
<evidence type="ECO:0000256" key="2">
    <source>
        <dbReference type="ARBA" id="ARBA00004282"/>
    </source>
</evidence>
<evidence type="ECO:0000313" key="15">
    <source>
        <dbReference type="EMBL" id="EFA06019.1"/>
    </source>
</evidence>
<dbReference type="OMA" id="NKGENLW"/>
<keyword evidence="7" id="KW-0808">Transferase</keyword>
<dbReference type="GO" id="GO:0016567">
    <property type="term" value="P:protein ubiquitination"/>
    <property type="evidence" value="ECO:0007669"/>
    <property type="project" value="UniProtKB-UniPathway"/>
</dbReference>
<feature type="domain" description="FERM" evidence="13">
    <location>
        <begin position="1"/>
        <end position="290"/>
    </location>
</feature>
<dbReference type="CDD" id="cd17104">
    <property type="entry name" value="FERM_F1_MYLIP"/>
    <property type="match status" value="1"/>
</dbReference>
<dbReference type="SUPFAM" id="SSF50729">
    <property type="entry name" value="PH domain-like"/>
    <property type="match status" value="1"/>
</dbReference>
<dbReference type="InterPro" id="IPR011993">
    <property type="entry name" value="PH-like_dom_sf"/>
</dbReference>
<dbReference type="FunFam" id="3.10.20.90:FF:000388">
    <property type="entry name" value="E3 ubiquitin-protein ligase MYLIP-A"/>
    <property type="match status" value="1"/>
</dbReference>
<dbReference type="Pfam" id="PF09379">
    <property type="entry name" value="FERM_N"/>
    <property type="match status" value="1"/>
</dbReference>
<evidence type="ECO:0000256" key="6">
    <source>
        <dbReference type="ARBA" id="ARBA00022490"/>
    </source>
</evidence>
<evidence type="ECO:0000256" key="9">
    <source>
        <dbReference type="ARBA" id="ARBA00022786"/>
    </source>
</evidence>
<evidence type="ECO:0000256" key="11">
    <source>
        <dbReference type="ARBA" id="ARBA00022949"/>
    </source>
</evidence>
<keyword evidence="9" id="KW-0833">Ubl conjugation pathway</keyword>
<dbReference type="InParanoid" id="D6WQU2"/>
<dbReference type="InterPro" id="IPR013083">
    <property type="entry name" value="Znf_RING/FYVE/PHD"/>
</dbReference>
<dbReference type="KEGG" id="tca:664294"/>
<dbReference type="InterPro" id="IPR014352">
    <property type="entry name" value="FERM/acyl-CoA-bd_prot_sf"/>
</dbReference>
<dbReference type="Gene3D" id="3.10.20.90">
    <property type="entry name" value="Phosphatidylinositol 3-kinase Catalytic Subunit, Chain A, domain 1"/>
    <property type="match status" value="1"/>
</dbReference>
<dbReference type="Pfam" id="PF00373">
    <property type="entry name" value="FERM_M"/>
    <property type="match status" value="1"/>
</dbReference>
<dbReference type="EC" id="2.3.2.27" evidence="5"/>
<keyword evidence="16" id="KW-1185">Reference proteome</keyword>
<evidence type="ECO:0000256" key="1">
    <source>
        <dbReference type="ARBA" id="ARBA00000900"/>
    </source>
</evidence>
<evidence type="ECO:0000259" key="13">
    <source>
        <dbReference type="PROSITE" id="PS50057"/>
    </source>
</evidence>
<evidence type="ECO:0000313" key="16">
    <source>
        <dbReference type="Proteomes" id="UP000007266"/>
    </source>
</evidence>
<keyword evidence="10" id="KW-0862">Zinc</keyword>
<evidence type="ECO:0000256" key="12">
    <source>
        <dbReference type="PROSITE-ProRule" id="PRU00175"/>
    </source>
</evidence>
<keyword evidence="6" id="KW-0963">Cytoplasm</keyword>
<dbReference type="SMART" id="SM00184">
    <property type="entry name" value="RING"/>
    <property type="match status" value="1"/>
</dbReference>
<organism evidence="15 16">
    <name type="scientific">Tribolium castaneum</name>
    <name type="common">Red flour beetle</name>
    <dbReference type="NCBI Taxonomy" id="7070"/>
    <lineage>
        <taxon>Eukaryota</taxon>
        <taxon>Metazoa</taxon>
        <taxon>Ecdysozoa</taxon>
        <taxon>Arthropoda</taxon>
        <taxon>Hexapoda</taxon>
        <taxon>Insecta</taxon>
        <taxon>Pterygota</taxon>
        <taxon>Neoptera</taxon>
        <taxon>Endopterygota</taxon>
        <taxon>Coleoptera</taxon>
        <taxon>Polyphaga</taxon>
        <taxon>Cucujiformia</taxon>
        <taxon>Tenebrionidae</taxon>
        <taxon>Tenebrionidae incertae sedis</taxon>
        <taxon>Tribolium</taxon>
    </lineage>
</organism>
<dbReference type="PROSITE" id="PS50057">
    <property type="entry name" value="FERM_3"/>
    <property type="match status" value="1"/>
</dbReference>
<evidence type="ECO:0000259" key="14">
    <source>
        <dbReference type="PROSITE" id="PS50089"/>
    </source>
</evidence>
<dbReference type="GO" id="GO:0071944">
    <property type="term" value="C:cell periphery"/>
    <property type="evidence" value="ECO:0007669"/>
    <property type="project" value="UniProtKB-ARBA"/>
</dbReference>
<dbReference type="UniPathway" id="UPA00143"/>